<dbReference type="InterPro" id="IPR010617">
    <property type="entry name" value="TMEM175-like"/>
</dbReference>
<dbReference type="GO" id="GO:0016020">
    <property type="term" value="C:membrane"/>
    <property type="evidence" value="ECO:0007669"/>
    <property type="project" value="UniProtKB-SubCell"/>
</dbReference>
<dbReference type="PANTHER" id="PTHR31462:SF5">
    <property type="entry name" value="ENDOSOMAL_LYSOSOMAL PROTON CHANNEL TMEM175"/>
    <property type="match status" value="1"/>
</dbReference>
<dbReference type="RefSeq" id="WP_100343904.1">
    <property type="nucleotide sequence ID" value="NZ_PGFB01000002.1"/>
</dbReference>
<evidence type="ECO:0000256" key="13">
    <source>
        <dbReference type="SAM" id="Phobius"/>
    </source>
</evidence>
<comment type="caution">
    <text evidence="14">The sequence shown here is derived from an EMBL/GenBank/DDBJ whole genome shotgun (WGS) entry which is preliminary data.</text>
</comment>
<evidence type="ECO:0000256" key="6">
    <source>
        <dbReference type="ARBA" id="ARBA00022826"/>
    </source>
</evidence>
<evidence type="ECO:0000256" key="10">
    <source>
        <dbReference type="ARBA" id="ARBA00023136"/>
    </source>
</evidence>
<keyword evidence="10 13" id="KW-0472">Membrane</keyword>
<evidence type="ECO:0000313" key="14">
    <source>
        <dbReference type="EMBL" id="PJJ63399.1"/>
    </source>
</evidence>
<name>A0A2M9BZ85_9MICO</name>
<dbReference type="EMBL" id="PGFB01000002">
    <property type="protein sequence ID" value="PJJ63399.1"/>
    <property type="molecule type" value="Genomic_DNA"/>
</dbReference>
<proteinExistence type="inferred from homology"/>
<keyword evidence="5 13" id="KW-0812">Transmembrane</keyword>
<reference evidence="14 15" key="1">
    <citation type="submission" date="2017-11" db="EMBL/GenBank/DDBJ databases">
        <title>Genomic Encyclopedia of Archaeal and Bacterial Type Strains, Phase II (KMG-II): From Individual Species to Whole Genera.</title>
        <authorList>
            <person name="Goeker M."/>
        </authorList>
    </citation>
    <scope>NUCLEOTIDE SEQUENCE [LARGE SCALE GENOMIC DNA]</scope>
    <source>
        <strain evidence="14 15">DSM 25625</strain>
    </source>
</reference>
<dbReference type="AlphaFoldDB" id="A0A2M9BZ85"/>
<organism evidence="14 15">
    <name type="scientific">Compostimonas suwonensis</name>
    <dbReference type="NCBI Taxonomy" id="1048394"/>
    <lineage>
        <taxon>Bacteria</taxon>
        <taxon>Bacillati</taxon>
        <taxon>Actinomycetota</taxon>
        <taxon>Actinomycetes</taxon>
        <taxon>Micrococcales</taxon>
        <taxon>Microbacteriaceae</taxon>
        <taxon>Compostimonas</taxon>
    </lineage>
</organism>
<comment type="subcellular location">
    <subcellularLocation>
        <location evidence="1">Membrane</location>
        <topology evidence="1">Multi-pass membrane protein</topology>
    </subcellularLocation>
</comment>
<dbReference type="PANTHER" id="PTHR31462">
    <property type="entry name" value="ENDOSOMAL/LYSOSOMAL POTASSIUM CHANNEL TMEM175"/>
    <property type="match status" value="1"/>
</dbReference>
<sequence>MRRRRPSLDDRPISTRRLEAFTDGVFAIAATLLVLDLSVDTLTGVTDDAQLADALSDMLPTFASFVISFLVLGMFWGIHVRQFEYIRKVDRTLITLNTFRLLFVVLIPFTTSVNADFQSELLGRLLLPVNVLVVSAIGAFQWFYATRDRDLVPSVDEAELRENRTGAFAAIFIAVLVVIASIWIGSFAFFLFFLNPVADAFVARRAERRAPPADHLPAEGTPRPEA</sequence>
<evidence type="ECO:0000256" key="4">
    <source>
        <dbReference type="ARBA" id="ARBA00022538"/>
    </source>
</evidence>
<gene>
    <name evidence="14" type="ORF">CLV54_1064</name>
</gene>
<comment type="catalytic activity">
    <reaction evidence="12">
        <text>K(+)(in) = K(+)(out)</text>
        <dbReference type="Rhea" id="RHEA:29463"/>
        <dbReference type="ChEBI" id="CHEBI:29103"/>
    </reaction>
</comment>
<evidence type="ECO:0000256" key="2">
    <source>
        <dbReference type="ARBA" id="ARBA00006920"/>
    </source>
</evidence>
<accession>A0A2M9BZ85</accession>
<evidence type="ECO:0000256" key="3">
    <source>
        <dbReference type="ARBA" id="ARBA00022448"/>
    </source>
</evidence>
<keyword evidence="11" id="KW-0407">Ion channel</keyword>
<keyword evidence="6" id="KW-0631">Potassium channel</keyword>
<keyword evidence="9" id="KW-0406">Ion transport</keyword>
<feature type="transmembrane region" description="Helical" evidence="13">
    <location>
        <begin position="125"/>
        <end position="145"/>
    </location>
</feature>
<keyword evidence="7" id="KW-0630">Potassium</keyword>
<evidence type="ECO:0000256" key="8">
    <source>
        <dbReference type="ARBA" id="ARBA00022989"/>
    </source>
</evidence>
<feature type="transmembrane region" description="Helical" evidence="13">
    <location>
        <begin position="20"/>
        <end position="39"/>
    </location>
</feature>
<protein>
    <submittedName>
        <fullName evidence="14">Putative membrane protein</fullName>
    </submittedName>
</protein>
<evidence type="ECO:0000313" key="15">
    <source>
        <dbReference type="Proteomes" id="UP000230161"/>
    </source>
</evidence>
<evidence type="ECO:0000256" key="9">
    <source>
        <dbReference type="ARBA" id="ARBA00023065"/>
    </source>
</evidence>
<evidence type="ECO:0000256" key="12">
    <source>
        <dbReference type="ARBA" id="ARBA00034430"/>
    </source>
</evidence>
<dbReference type="GO" id="GO:0015252">
    <property type="term" value="F:proton channel activity"/>
    <property type="evidence" value="ECO:0007669"/>
    <property type="project" value="InterPro"/>
</dbReference>
<evidence type="ECO:0000256" key="7">
    <source>
        <dbReference type="ARBA" id="ARBA00022958"/>
    </source>
</evidence>
<comment type="similarity">
    <text evidence="2">Belongs to the TMEM175 family.</text>
</comment>
<dbReference type="Pfam" id="PF06736">
    <property type="entry name" value="TMEM175"/>
    <property type="match status" value="1"/>
</dbReference>
<feature type="transmembrane region" description="Helical" evidence="13">
    <location>
        <begin position="59"/>
        <end position="80"/>
    </location>
</feature>
<keyword evidence="3" id="KW-0813">Transport</keyword>
<feature type="transmembrane region" description="Helical" evidence="13">
    <location>
        <begin position="92"/>
        <end position="113"/>
    </location>
</feature>
<feature type="transmembrane region" description="Helical" evidence="13">
    <location>
        <begin position="166"/>
        <end position="194"/>
    </location>
</feature>
<keyword evidence="4" id="KW-0633">Potassium transport</keyword>
<evidence type="ECO:0000256" key="11">
    <source>
        <dbReference type="ARBA" id="ARBA00023303"/>
    </source>
</evidence>
<evidence type="ECO:0000256" key="1">
    <source>
        <dbReference type="ARBA" id="ARBA00004141"/>
    </source>
</evidence>
<keyword evidence="15" id="KW-1185">Reference proteome</keyword>
<dbReference type="GO" id="GO:0005267">
    <property type="term" value="F:potassium channel activity"/>
    <property type="evidence" value="ECO:0007669"/>
    <property type="project" value="UniProtKB-KW"/>
</dbReference>
<evidence type="ECO:0000256" key="5">
    <source>
        <dbReference type="ARBA" id="ARBA00022692"/>
    </source>
</evidence>
<dbReference type="Proteomes" id="UP000230161">
    <property type="component" value="Unassembled WGS sequence"/>
</dbReference>
<dbReference type="OrthoDB" id="7626281at2"/>
<keyword evidence="8 13" id="KW-1133">Transmembrane helix</keyword>